<dbReference type="AlphaFoldDB" id="A0A840J0G7"/>
<dbReference type="RefSeq" id="WP_246458952.1">
    <property type="nucleotide sequence ID" value="NZ_JACHMG010000001.1"/>
</dbReference>
<dbReference type="Gene3D" id="3.40.50.300">
    <property type="entry name" value="P-loop containing nucleotide triphosphate hydrolases"/>
    <property type="match status" value="1"/>
</dbReference>
<feature type="transmembrane region" description="Helical" evidence="2">
    <location>
        <begin position="224"/>
        <end position="251"/>
    </location>
</feature>
<keyword evidence="2" id="KW-1133">Transmembrane helix</keyword>
<evidence type="ECO:0000313" key="3">
    <source>
        <dbReference type="EMBL" id="MBB4687229.1"/>
    </source>
</evidence>
<dbReference type="InterPro" id="IPR027417">
    <property type="entry name" value="P-loop_NTPase"/>
</dbReference>
<comment type="caution">
    <text evidence="3">The sequence shown here is derived from an EMBL/GenBank/DDBJ whole genome shotgun (WGS) entry which is preliminary data.</text>
</comment>
<dbReference type="Proteomes" id="UP000581769">
    <property type="component" value="Unassembled WGS sequence"/>
</dbReference>
<dbReference type="SUPFAM" id="SSF52540">
    <property type="entry name" value="P-loop containing nucleoside triphosphate hydrolases"/>
    <property type="match status" value="1"/>
</dbReference>
<reference evidence="3 4" key="1">
    <citation type="submission" date="2020-08" db="EMBL/GenBank/DDBJ databases">
        <title>Sequencing the genomes of 1000 actinobacteria strains.</title>
        <authorList>
            <person name="Klenk H.-P."/>
        </authorList>
    </citation>
    <scope>NUCLEOTIDE SEQUENCE [LARGE SCALE GENOMIC DNA]</scope>
    <source>
        <strain evidence="3 4">DSM 45859</strain>
    </source>
</reference>
<proteinExistence type="predicted"/>
<gene>
    <name evidence="3" type="ORF">BJY18_004714</name>
</gene>
<feature type="transmembrane region" description="Helical" evidence="2">
    <location>
        <begin position="185"/>
        <end position="204"/>
    </location>
</feature>
<evidence type="ECO:0000256" key="2">
    <source>
        <dbReference type="SAM" id="Phobius"/>
    </source>
</evidence>
<feature type="compositionally biased region" description="Basic and acidic residues" evidence="1">
    <location>
        <begin position="1"/>
        <end position="11"/>
    </location>
</feature>
<feature type="region of interest" description="Disordered" evidence="1">
    <location>
        <begin position="1"/>
        <end position="38"/>
    </location>
</feature>
<evidence type="ECO:0000256" key="1">
    <source>
        <dbReference type="SAM" id="MobiDB-lite"/>
    </source>
</evidence>
<evidence type="ECO:0000313" key="4">
    <source>
        <dbReference type="Proteomes" id="UP000581769"/>
    </source>
</evidence>
<keyword evidence="2" id="KW-0472">Membrane</keyword>
<name>A0A840J0G7_9PSEU</name>
<dbReference type="EMBL" id="JACHMG010000001">
    <property type="protein sequence ID" value="MBB4687229.1"/>
    <property type="molecule type" value="Genomic_DNA"/>
</dbReference>
<organism evidence="3 4">
    <name type="scientific">Amycolatopsis jiangsuensis</name>
    <dbReference type="NCBI Taxonomy" id="1181879"/>
    <lineage>
        <taxon>Bacteria</taxon>
        <taxon>Bacillati</taxon>
        <taxon>Actinomycetota</taxon>
        <taxon>Actinomycetes</taxon>
        <taxon>Pseudonocardiales</taxon>
        <taxon>Pseudonocardiaceae</taxon>
        <taxon>Amycolatopsis</taxon>
    </lineage>
</organism>
<keyword evidence="2" id="KW-0812">Transmembrane</keyword>
<sequence>MSTTADRERQGDQPVNTPDEPSVNTPADASANPAVNTAAGELATVHRLPAREDTGTVLEADEVLSAEEYERRRSQKEQALARWAGYRNDAVVVARTARNVVKHDRTKAAFRHVVAYPTAGAKLVVRRWRDAHGANRYERQMRAAEAAGDQDALRYWQEADVAEKQRRHDRVQDWVSAPGKVIKTVVVGLLGLTGLLLALGFILAVKNGDAGQILAPIGAVLDAIAFTVWFLTTYGVFLLLGGTVLGLGYLYQTGRTHGDMPTWLTPPAEGSTMDELPDENTILNALKNLNIPGFNRAVKEGWRIKFVTLPHVDGKGWRAQVALPPACPVEEIVKRKTTLAHNLVRYPREVWPTEPQPSMLDLWVAKPGALSGPVDPWPLLEDLDNAQTDYFAGVPVGVTLKGDVVNGRLAEANYAEGGMMGSGKSTLAIDLVLGSMLDPLTVIDVVVMAENADYDPMKPRLNSLTTGAGDDTVDKCLNLLCELYDDLTVRGQALQQHGVRSVNREVAEKDSRLRPRVVVIDECQNLFMGKNGKTAIEVASKLMSTARKYAITLIFLTPEPSKDALPRKITSVASNKACFAIGDQMANDAVLGTGSYKAGISAVGLTPKTDEGPGDVGTCMARGFTAQPGLLRCFYVNEKDAARVTKRAMELQAQTVPTAAPTEVRAERVDHVADIAKVIGTEARMRTQEVLQGLANLDPATYTGWTFSNLQAALPDSAKPYKTQGVMQVSAARVREAIAERDEFGGDESDETEGTE</sequence>
<accession>A0A840J0G7</accession>
<protein>
    <submittedName>
        <fullName evidence="3">S-DNA-T family DNA segregation ATPase FtsK/SpoIIIE</fullName>
    </submittedName>
</protein>
<keyword evidence="4" id="KW-1185">Reference proteome</keyword>